<feature type="transmembrane region" description="Helical" evidence="1">
    <location>
        <begin position="41"/>
        <end position="58"/>
    </location>
</feature>
<feature type="transmembrane region" description="Helical" evidence="1">
    <location>
        <begin position="89"/>
        <end position="107"/>
    </location>
</feature>
<feature type="transmembrane region" description="Helical" evidence="1">
    <location>
        <begin position="16"/>
        <end position="35"/>
    </location>
</feature>
<evidence type="ECO:0000256" key="1">
    <source>
        <dbReference type="SAM" id="Phobius"/>
    </source>
</evidence>
<feature type="transmembrane region" description="Helical" evidence="1">
    <location>
        <begin position="65"/>
        <end position="83"/>
    </location>
</feature>
<dbReference type="InterPro" id="IPR054331">
    <property type="entry name" value="LiaF_TM"/>
</dbReference>
<evidence type="ECO:0000313" key="3">
    <source>
        <dbReference type="EMBL" id="MBB2145261.1"/>
    </source>
</evidence>
<evidence type="ECO:0000259" key="2">
    <source>
        <dbReference type="Pfam" id="PF22570"/>
    </source>
</evidence>
<protein>
    <recommendedName>
        <fullName evidence="2">LiaF transmembrane domain-containing protein</fullName>
    </recommendedName>
</protein>
<dbReference type="PANTHER" id="PTHR40763">
    <property type="entry name" value="MEMBRANE PROTEIN-RELATED"/>
    <property type="match status" value="1"/>
</dbReference>
<organism evidence="3 4">
    <name type="scientific">Pedobacter planticolens</name>
    <dbReference type="NCBI Taxonomy" id="2679964"/>
    <lineage>
        <taxon>Bacteria</taxon>
        <taxon>Pseudomonadati</taxon>
        <taxon>Bacteroidota</taxon>
        <taxon>Sphingobacteriia</taxon>
        <taxon>Sphingobacteriales</taxon>
        <taxon>Sphingobacteriaceae</taxon>
        <taxon>Pedobacter</taxon>
    </lineage>
</organism>
<dbReference type="Proteomes" id="UP000601055">
    <property type="component" value="Unassembled WGS sequence"/>
</dbReference>
<dbReference type="RefSeq" id="WP_182921912.1">
    <property type="nucleotide sequence ID" value="NZ_WNXD01000001.1"/>
</dbReference>
<dbReference type="EMBL" id="WNXD01000001">
    <property type="protein sequence ID" value="MBB2145261.1"/>
    <property type="molecule type" value="Genomic_DNA"/>
</dbReference>
<name>A0A923IUU5_9SPHI</name>
<dbReference type="Pfam" id="PF22570">
    <property type="entry name" value="LiaF-TM"/>
    <property type="match status" value="1"/>
</dbReference>
<keyword evidence="1" id="KW-0472">Membrane</keyword>
<proteinExistence type="predicted"/>
<dbReference type="PANTHER" id="PTHR40763:SF5">
    <property type="entry name" value="MEMBRANE PROTEIN"/>
    <property type="match status" value="1"/>
</dbReference>
<keyword evidence="4" id="KW-1185">Reference proteome</keyword>
<sequence length="269" mass="30080">MENNNNKDIANRSGKVWAGLLIVGIGSLLLLDNLGLDFPRWLWSWSNLLIIIGLFVGVKHNFRGGGWFIMILIGSFFTLDKIFGDDINFGKVIFPAMLVILGLFIILKPKSNFSHRDERWRRRGKRWRRKFGEPDSYQTYTEAEPVTSSTDEKKTNSNDYLDSVNVFGGSHQSIYSKNFKGGEITAVFGGCDLNLTQADFEGEIIIDVTAIFGGCKIIIPPGWIVKPEVTAVFGGLDDKRSVQPIVEGQSKILIIRGIALFGGVDIRNY</sequence>
<dbReference type="AlphaFoldDB" id="A0A923IUU5"/>
<feature type="domain" description="LiaF transmembrane" evidence="2">
    <location>
        <begin position="17"/>
        <end position="111"/>
    </location>
</feature>
<reference evidence="3" key="1">
    <citation type="submission" date="2019-11" db="EMBL/GenBank/DDBJ databases">
        <title>Description of Pedobacter sp. LMG 31464T.</title>
        <authorList>
            <person name="Carlier A."/>
            <person name="Qi S."/>
            <person name="Vandamme P."/>
        </authorList>
    </citation>
    <scope>NUCLEOTIDE SEQUENCE</scope>
    <source>
        <strain evidence="3">LMG 31464</strain>
    </source>
</reference>
<comment type="caution">
    <text evidence="3">The sequence shown here is derived from an EMBL/GenBank/DDBJ whole genome shotgun (WGS) entry which is preliminary data.</text>
</comment>
<evidence type="ECO:0000313" key="4">
    <source>
        <dbReference type="Proteomes" id="UP000601055"/>
    </source>
</evidence>
<gene>
    <name evidence="3" type="ORF">GM921_07185</name>
</gene>
<keyword evidence="1" id="KW-1133">Transmembrane helix</keyword>
<keyword evidence="1" id="KW-0812">Transmembrane</keyword>
<accession>A0A923IUU5</accession>